<dbReference type="PRINTS" id="PR00252">
    <property type="entry name" value="NRIONCHANNEL"/>
</dbReference>
<evidence type="ECO:0000256" key="4">
    <source>
        <dbReference type="ARBA" id="ARBA00023136"/>
    </source>
</evidence>
<dbReference type="Gene3D" id="1.20.58.390">
    <property type="entry name" value="Neurotransmitter-gated ion-channel transmembrane domain"/>
    <property type="match status" value="1"/>
</dbReference>
<dbReference type="Gene3D" id="2.70.170.10">
    <property type="entry name" value="Neurotransmitter-gated ion-channel ligand-binding domain"/>
    <property type="match status" value="1"/>
</dbReference>
<comment type="caution">
    <text evidence="9">The sequence shown here is derived from an EMBL/GenBank/DDBJ whole genome shotgun (WGS) entry which is preliminary data.</text>
</comment>
<dbReference type="GO" id="GO:0005230">
    <property type="term" value="F:extracellular ligand-gated monoatomic ion channel activity"/>
    <property type="evidence" value="ECO:0007669"/>
    <property type="project" value="InterPro"/>
</dbReference>
<dbReference type="EMBL" id="UYJE01008807">
    <property type="protein sequence ID" value="VDI67511.1"/>
    <property type="molecule type" value="Genomic_DNA"/>
</dbReference>
<feature type="domain" description="Neurotransmitter-gated ion-channel transmembrane" evidence="8">
    <location>
        <begin position="235"/>
        <end position="317"/>
    </location>
</feature>
<dbReference type="InterPro" id="IPR006202">
    <property type="entry name" value="Neur_chan_lig-bd"/>
</dbReference>
<protein>
    <submittedName>
        <fullName evidence="9">Uncharacterized protein</fullName>
    </submittedName>
</protein>
<dbReference type="Pfam" id="PF02931">
    <property type="entry name" value="Neur_chan_LBD"/>
    <property type="match status" value="1"/>
</dbReference>
<comment type="subcellular location">
    <subcellularLocation>
        <location evidence="1">Membrane</location>
        <topology evidence="1">Multi-pass membrane protein</topology>
    </subcellularLocation>
</comment>
<dbReference type="Pfam" id="PF02932">
    <property type="entry name" value="Neur_chan_memb"/>
    <property type="match status" value="1"/>
</dbReference>
<dbReference type="SUPFAM" id="SSF63712">
    <property type="entry name" value="Nicotinic receptor ligand binding domain-like"/>
    <property type="match status" value="1"/>
</dbReference>
<feature type="transmembrane region" description="Helical" evidence="5">
    <location>
        <begin position="229"/>
        <end position="252"/>
    </location>
</feature>
<feature type="signal peptide" evidence="6">
    <location>
        <begin position="1"/>
        <end position="20"/>
    </location>
</feature>
<proteinExistence type="predicted"/>
<dbReference type="GO" id="GO:0016020">
    <property type="term" value="C:membrane"/>
    <property type="evidence" value="ECO:0007669"/>
    <property type="project" value="UniProtKB-SubCell"/>
</dbReference>
<keyword evidence="6" id="KW-0732">Signal</keyword>
<dbReference type="GO" id="GO:0004888">
    <property type="term" value="F:transmembrane signaling receptor activity"/>
    <property type="evidence" value="ECO:0007669"/>
    <property type="project" value="InterPro"/>
</dbReference>
<evidence type="ECO:0000313" key="10">
    <source>
        <dbReference type="Proteomes" id="UP000596742"/>
    </source>
</evidence>
<organism evidence="9 10">
    <name type="scientific">Mytilus galloprovincialis</name>
    <name type="common">Mediterranean mussel</name>
    <dbReference type="NCBI Taxonomy" id="29158"/>
    <lineage>
        <taxon>Eukaryota</taxon>
        <taxon>Metazoa</taxon>
        <taxon>Spiralia</taxon>
        <taxon>Lophotrochozoa</taxon>
        <taxon>Mollusca</taxon>
        <taxon>Bivalvia</taxon>
        <taxon>Autobranchia</taxon>
        <taxon>Pteriomorphia</taxon>
        <taxon>Mytilida</taxon>
        <taxon>Mytiloidea</taxon>
        <taxon>Mytilidae</taxon>
        <taxon>Mytilinae</taxon>
        <taxon>Mytilus</taxon>
    </lineage>
</organism>
<dbReference type="InterPro" id="IPR036734">
    <property type="entry name" value="Neur_chan_lig-bd_sf"/>
</dbReference>
<feature type="domain" description="Neurotransmitter-gated ion-channel ligand-binding" evidence="7">
    <location>
        <begin position="28"/>
        <end position="228"/>
    </location>
</feature>
<dbReference type="InterPro" id="IPR006029">
    <property type="entry name" value="Neurotrans-gated_channel_TM"/>
</dbReference>
<gene>
    <name evidence="9" type="ORF">MGAL_10B069674</name>
</gene>
<feature type="transmembrane region" description="Helical" evidence="5">
    <location>
        <begin position="264"/>
        <end position="284"/>
    </location>
</feature>
<dbReference type="PANTHER" id="PTHR18945">
    <property type="entry name" value="NEUROTRANSMITTER GATED ION CHANNEL"/>
    <property type="match status" value="1"/>
</dbReference>
<evidence type="ECO:0000256" key="3">
    <source>
        <dbReference type="ARBA" id="ARBA00022989"/>
    </source>
</evidence>
<keyword evidence="2 5" id="KW-0812">Transmembrane</keyword>
<accession>A0A8B6GQ65</accession>
<name>A0A8B6GQ65_MYTGA</name>
<dbReference type="Proteomes" id="UP000596742">
    <property type="component" value="Unassembled WGS sequence"/>
</dbReference>
<evidence type="ECO:0000256" key="6">
    <source>
        <dbReference type="SAM" id="SignalP"/>
    </source>
</evidence>
<dbReference type="SUPFAM" id="SSF90112">
    <property type="entry name" value="Neurotransmitter-gated ion-channel transmembrane pore"/>
    <property type="match status" value="1"/>
</dbReference>
<evidence type="ECO:0000256" key="2">
    <source>
        <dbReference type="ARBA" id="ARBA00022692"/>
    </source>
</evidence>
<dbReference type="InterPro" id="IPR036719">
    <property type="entry name" value="Neuro-gated_channel_TM_sf"/>
</dbReference>
<evidence type="ECO:0000256" key="5">
    <source>
        <dbReference type="SAM" id="Phobius"/>
    </source>
</evidence>
<dbReference type="CDD" id="cd19051">
    <property type="entry name" value="LGIC_TM_cation"/>
    <property type="match status" value="1"/>
</dbReference>
<evidence type="ECO:0000313" key="9">
    <source>
        <dbReference type="EMBL" id="VDI67511.1"/>
    </source>
</evidence>
<sequence>MCCIFFYVVCLIVFSIAVECQTVHDIANLYNNLTDSYQKEVIPAWNQSLPLEISFAVAPLVMNSFQETEETISLTAAINLVWNDRRLTWEPKIYGNKEHITITTNDIWVPYVYLENGVDELKPIGDDAPFYAILAYNGNVSWTPGGIFKAKCPSNMLKFPFDSQTCEFVFAMWGVQVTDTMYVPMGDAGIMTYFTQNSNWDITNNRQYIKYKDVITEIIFELSIKRQPVYYIVVIIVPTILFALMNPLVFLLPVDSGERVSLGMTILLSYAIFLTIVASSLPASSNPMCLLLFVMILIMVLSGVIVIGVIMTVYYHHEDNIGSINSYLVRFVSCCCCVSYSNECEGSDEEYPEKKQKLTVKHIVKTLDILFMIISYILLIALLIAYLIYVIVK</sequence>
<dbReference type="InterPro" id="IPR038050">
    <property type="entry name" value="Neuro_actylchol_rec"/>
</dbReference>
<dbReference type="InterPro" id="IPR006201">
    <property type="entry name" value="Neur_channel"/>
</dbReference>
<reference evidence="9" key="1">
    <citation type="submission" date="2018-11" db="EMBL/GenBank/DDBJ databases">
        <authorList>
            <person name="Alioto T."/>
            <person name="Alioto T."/>
        </authorList>
    </citation>
    <scope>NUCLEOTIDE SEQUENCE</scope>
</reference>
<evidence type="ECO:0000259" key="7">
    <source>
        <dbReference type="Pfam" id="PF02931"/>
    </source>
</evidence>
<evidence type="ECO:0000256" key="1">
    <source>
        <dbReference type="ARBA" id="ARBA00004141"/>
    </source>
</evidence>
<dbReference type="FunFam" id="2.70.170.10:FF:000028">
    <property type="entry name" value="AcetylCholine Receptor"/>
    <property type="match status" value="1"/>
</dbReference>
<keyword evidence="3 5" id="KW-1133">Transmembrane helix</keyword>
<feature type="transmembrane region" description="Helical" evidence="5">
    <location>
        <begin position="290"/>
        <end position="315"/>
    </location>
</feature>
<dbReference type="AlphaFoldDB" id="A0A8B6GQ65"/>
<keyword evidence="10" id="KW-1185">Reference proteome</keyword>
<keyword evidence="4 5" id="KW-0472">Membrane</keyword>
<dbReference type="CDD" id="cd18989">
    <property type="entry name" value="LGIC_ECD_cation"/>
    <property type="match status" value="1"/>
</dbReference>
<dbReference type="OrthoDB" id="6108060at2759"/>
<feature type="chain" id="PRO_5033000741" evidence="6">
    <location>
        <begin position="21"/>
        <end position="393"/>
    </location>
</feature>
<evidence type="ECO:0000259" key="8">
    <source>
        <dbReference type="Pfam" id="PF02932"/>
    </source>
</evidence>
<feature type="transmembrane region" description="Helical" evidence="5">
    <location>
        <begin position="369"/>
        <end position="392"/>
    </location>
</feature>